<dbReference type="EMBL" id="JAAAPU010000023">
    <property type="protein sequence ID" value="KAF4206950.1"/>
    <property type="molecule type" value="Genomic_DNA"/>
</dbReference>
<dbReference type="GO" id="GO:0005506">
    <property type="term" value="F:iron ion binding"/>
    <property type="evidence" value="ECO:0007669"/>
    <property type="project" value="InterPro"/>
</dbReference>
<dbReference type="SUPFAM" id="SSF51905">
    <property type="entry name" value="FAD/NAD(P)-binding domain"/>
    <property type="match status" value="1"/>
</dbReference>
<evidence type="ECO:0000256" key="6">
    <source>
        <dbReference type="SAM" id="Phobius"/>
    </source>
</evidence>
<feature type="transmembrane region" description="Helical" evidence="6">
    <location>
        <begin position="6"/>
        <end position="30"/>
    </location>
</feature>
<dbReference type="InterPro" id="IPR050562">
    <property type="entry name" value="FAD_mOase_fung"/>
</dbReference>
<evidence type="ECO:0000256" key="5">
    <source>
        <dbReference type="PIRSR" id="PIRSR602401-1"/>
    </source>
</evidence>
<keyword evidence="6" id="KW-0812">Transmembrane</keyword>
<sequence length="810" mass="92098">MASEYVLHLLNTLFAFIFVIICAVVYRLFFSPLSKFPGPKLAAATQLYEAYFDLVKGGQFMWEIERLHREYGPIVRINPFEVHIRDPDYYDALYAVPTKKRDKDPWFTFIGLPKTMSMQLNRCVVYTLLGNAELIRQQQIGATVRKIHGKSHERDAEHELTGCIQHTIALRNKISFEESDLRRMTDEATFVMVAGTDAPSQVLAVTMFHILKNPEVYWKLQEELETVFPDPLEAMSWNKLERIEYLSAIVKEGLRISAVVTTRLPRIAPDEALIYGKWRIPAGTPVSMSTHFILRDEEIFPNPLEFEPQRWMTVGSSQSLERYLVPFSKGSQSCLGQNMTYCWLYLVLGTIIRRFEFELVGTSDDNIQIVRDCFNGQTAPGLNNINQPAIWWSDRDNNGHLLKPLTDMTSLVASRTGYDMAFGDRQLVLDVLSDNIKDKRNLLTRKQIIKVHNHSSGVTVTCSDRTTYDGDILIGADGANSTVREYMWKLSDAAKPGSSYKDRKSMAAEYQCLFGITSSCEDLQPGDADYGYDKDRGFFTFVGRGGRTYYFLLKKLDRAYTLGEIPRYDRAAAAEFAREQADIKIRPDLAFDMLWEKSVRYKLIALEEGILQSWTCGRIICIGDSVHKVTPNIGQGGNMSMESAAGLANTIKRLAEKSSKGGRYLSEHSVRECLLAFQESRRRRSQAVVNTCYSVNRLQLMKTLFDRFLLIYCMPRMGDFLADLISEIFVGAEMLDYLPPPPASLNGTMPFNPVQGVGQKESKIRRALLALPLFGQMSYPKYLIFDSGIIHTIFLVESARRASIFTLLQL</sequence>
<name>A0AAN5YUB7_ASPLE</name>
<keyword evidence="2" id="KW-0285">Flavoprotein</keyword>
<evidence type="ECO:0000259" key="7">
    <source>
        <dbReference type="Pfam" id="PF01494"/>
    </source>
</evidence>
<dbReference type="PANTHER" id="PTHR47356">
    <property type="entry name" value="FAD-DEPENDENT MONOOXYGENASE ASQG-RELATED"/>
    <property type="match status" value="1"/>
</dbReference>
<dbReference type="SUPFAM" id="SSF48264">
    <property type="entry name" value="Cytochrome P450"/>
    <property type="match status" value="1"/>
</dbReference>
<dbReference type="Gene3D" id="3.50.50.60">
    <property type="entry name" value="FAD/NAD(P)-binding domain"/>
    <property type="match status" value="1"/>
</dbReference>
<dbReference type="InterPro" id="IPR002938">
    <property type="entry name" value="FAD-bd"/>
</dbReference>
<feature type="domain" description="FAD-binding" evidence="7">
    <location>
        <begin position="451"/>
        <end position="689"/>
    </location>
</feature>
<evidence type="ECO:0000256" key="2">
    <source>
        <dbReference type="ARBA" id="ARBA00022630"/>
    </source>
</evidence>
<proteinExistence type="inferred from homology"/>
<dbReference type="Pfam" id="PF01494">
    <property type="entry name" value="FAD_binding_3"/>
    <property type="match status" value="1"/>
</dbReference>
<evidence type="ECO:0000313" key="8">
    <source>
        <dbReference type="EMBL" id="KAF4206950.1"/>
    </source>
</evidence>
<dbReference type="GO" id="GO:0020037">
    <property type="term" value="F:heme binding"/>
    <property type="evidence" value="ECO:0007669"/>
    <property type="project" value="InterPro"/>
</dbReference>
<feature type="binding site" description="axial binding residue" evidence="5">
    <location>
        <position position="334"/>
    </location>
    <ligand>
        <name>heme</name>
        <dbReference type="ChEBI" id="CHEBI:30413"/>
    </ligand>
    <ligandPart>
        <name>Fe</name>
        <dbReference type="ChEBI" id="CHEBI:18248"/>
    </ligandPart>
</feature>
<reference evidence="8" key="2">
    <citation type="submission" date="2020-04" db="EMBL/GenBank/DDBJ databases">
        <authorList>
            <person name="Santos R.A.C."/>
            <person name="Steenwyk J.L."/>
            <person name="Rivero-Menendez O."/>
            <person name="Mead M.E."/>
            <person name="Silva L.P."/>
            <person name="Bastos R.W."/>
            <person name="Alastruey-Izquierdo A."/>
            <person name="Goldman G.H."/>
            <person name="Rokas A."/>
        </authorList>
    </citation>
    <scope>NUCLEOTIDE SEQUENCE</scope>
    <source>
        <strain evidence="8">CNM-CM8927</strain>
    </source>
</reference>
<keyword evidence="5" id="KW-0349">Heme</keyword>
<dbReference type="GO" id="GO:0044283">
    <property type="term" value="P:small molecule biosynthetic process"/>
    <property type="evidence" value="ECO:0007669"/>
    <property type="project" value="UniProtKB-ARBA"/>
</dbReference>
<evidence type="ECO:0000256" key="1">
    <source>
        <dbReference type="ARBA" id="ARBA00007992"/>
    </source>
</evidence>
<dbReference type="CDD" id="cd11062">
    <property type="entry name" value="CYP58-like"/>
    <property type="match status" value="1"/>
</dbReference>
<dbReference type="InterPro" id="IPR036396">
    <property type="entry name" value="Cyt_P450_sf"/>
</dbReference>
<reference evidence="8" key="1">
    <citation type="journal article" date="2020" name="bioRxiv">
        <title>Genomic and phenotypic heterogeneity of clinical isolates of the human pathogens Aspergillus fumigatus, Aspergillus lentulus and Aspergillus fumigatiaffinis.</title>
        <authorList>
            <person name="dos Santos R.A.C."/>
            <person name="Steenwyk J.L."/>
            <person name="Rivero-Menendez O."/>
            <person name="Mead M.E."/>
            <person name="Silva L.P."/>
            <person name="Bastos R.W."/>
            <person name="Alastruey-Izquierdo A."/>
            <person name="Goldman G.H."/>
            <person name="Rokas A."/>
        </authorList>
    </citation>
    <scope>NUCLEOTIDE SEQUENCE</scope>
    <source>
        <strain evidence="8">CNM-CM8927</strain>
    </source>
</reference>
<gene>
    <name evidence="8" type="ORF">CNMCM8927_004045</name>
</gene>
<comment type="cofactor">
    <cofactor evidence="5">
        <name>heme</name>
        <dbReference type="ChEBI" id="CHEBI:30413"/>
    </cofactor>
</comment>
<keyword evidence="5" id="KW-0408">Iron</keyword>
<dbReference type="GO" id="GO:0071949">
    <property type="term" value="F:FAD binding"/>
    <property type="evidence" value="ECO:0007669"/>
    <property type="project" value="InterPro"/>
</dbReference>
<keyword evidence="6" id="KW-0472">Membrane</keyword>
<dbReference type="InterPro" id="IPR001128">
    <property type="entry name" value="Cyt_P450"/>
</dbReference>
<dbReference type="InterPro" id="IPR002401">
    <property type="entry name" value="Cyt_P450_E_grp-I"/>
</dbReference>
<dbReference type="GO" id="GO:0016705">
    <property type="term" value="F:oxidoreductase activity, acting on paired donors, with incorporation or reduction of molecular oxygen"/>
    <property type="evidence" value="ECO:0007669"/>
    <property type="project" value="InterPro"/>
</dbReference>
<comment type="caution">
    <text evidence="8">The sequence shown here is derived from an EMBL/GenBank/DDBJ whole genome shotgun (WGS) entry which is preliminary data.</text>
</comment>
<dbReference type="PANTHER" id="PTHR47356:SF2">
    <property type="entry name" value="FAD-BINDING DOMAIN-CONTAINING PROTEIN-RELATED"/>
    <property type="match status" value="1"/>
</dbReference>
<keyword evidence="6" id="KW-1133">Transmembrane helix</keyword>
<dbReference type="Proteomes" id="UP000649114">
    <property type="component" value="Unassembled WGS sequence"/>
</dbReference>
<protein>
    <recommendedName>
        <fullName evidence="7">FAD-binding domain-containing protein</fullName>
    </recommendedName>
</protein>
<keyword evidence="5" id="KW-0479">Metal-binding</keyword>
<evidence type="ECO:0000256" key="4">
    <source>
        <dbReference type="ARBA" id="ARBA00023002"/>
    </source>
</evidence>
<dbReference type="Gene3D" id="1.10.630.10">
    <property type="entry name" value="Cytochrome P450"/>
    <property type="match status" value="2"/>
</dbReference>
<organism evidence="8 9">
    <name type="scientific">Aspergillus lentulus</name>
    <dbReference type="NCBI Taxonomy" id="293939"/>
    <lineage>
        <taxon>Eukaryota</taxon>
        <taxon>Fungi</taxon>
        <taxon>Dikarya</taxon>
        <taxon>Ascomycota</taxon>
        <taxon>Pezizomycotina</taxon>
        <taxon>Eurotiomycetes</taxon>
        <taxon>Eurotiomycetidae</taxon>
        <taxon>Eurotiales</taxon>
        <taxon>Aspergillaceae</taxon>
        <taxon>Aspergillus</taxon>
        <taxon>Aspergillus subgen. Fumigati</taxon>
    </lineage>
</organism>
<comment type="similarity">
    <text evidence="1">Belongs to the paxM FAD-dependent monooxygenase family.</text>
</comment>
<dbReference type="Pfam" id="PF00067">
    <property type="entry name" value="p450"/>
    <property type="match status" value="1"/>
</dbReference>
<dbReference type="AlphaFoldDB" id="A0AAN5YUB7"/>
<evidence type="ECO:0000313" key="9">
    <source>
        <dbReference type="Proteomes" id="UP000649114"/>
    </source>
</evidence>
<dbReference type="GO" id="GO:0004497">
    <property type="term" value="F:monooxygenase activity"/>
    <property type="evidence" value="ECO:0007669"/>
    <property type="project" value="InterPro"/>
</dbReference>
<dbReference type="InterPro" id="IPR036188">
    <property type="entry name" value="FAD/NAD-bd_sf"/>
</dbReference>
<keyword evidence="3" id="KW-0274">FAD</keyword>
<accession>A0AAN5YUB7</accession>
<dbReference type="PRINTS" id="PR00463">
    <property type="entry name" value="EP450I"/>
</dbReference>
<keyword evidence="4" id="KW-0560">Oxidoreductase</keyword>
<evidence type="ECO:0000256" key="3">
    <source>
        <dbReference type="ARBA" id="ARBA00022827"/>
    </source>
</evidence>